<organism evidence="1 2">
    <name type="scientific">Caballeronia pedi</name>
    <dbReference type="NCBI Taxonomy" id="1777141"/>
    <lineage>
        <taxon>Bacteria</taxon>
        <taxon>Pseudomonadati</taxon>
        <taxon>Pseudomonadota</taxon>
        <taxon>Betaproteobacteria</taxon>
        <taxon>Burkholderiales</taxon>
        <taxon>Burkholderiaceae</taxon>
        <taxon>Caballeronia</taxon>
    </lineage>
</organism>
<dbReference type="Proteomes" id="UP000054911">
    <property type="component" value="Unassembled WGS sequence"/>
</dbReference>
<dbReference type="RefSeq" id="WP_143328174.1">
    <property type="nucleotide sequence ID" value="NZ_FCOE02000030.1"/>
</dbReference>
<proteinExistence type="predicted"/>
<reference evidence="1" key="1">
    <citation type="submission" date="2016-01" db="EMBL/GenBank/DDBJ databases">
        <authorList>
            <person name="Peeters C."/>
        </authorList>
    </citation>
    <scope>NUCLEOTIDE SEQUENCE [LARGE SCALE GENOMIC DNA]</scope>
    <source>
        <strain evidence="1">LMG 29323</strain>
    </source>
</reference>
<evidence type="ECO:0000313" key="1">
    <source>
        <dbReference type="EMBL" id="SAK88969.1"/>
    </source>
</evidence>
<sequence>MRSTIAICVGAVPFLYGCAVGGVSPSTSASLPLHPCGDLTSVNCIIDYDSAHVEELRPTSDLYPQLGLAMSGGGSKAAPFAMGVLKRFVDGPAGEQWIYKTDYLSSVSGSGYAAFYMYYKAYELAHGKYAYDPAFPGLQRFFVDSRRLNSNIDAPYFVDVRSQDLRGVNDVESVAESNDGCTRLSVQNYAEPDGHPPSPGVIDRHYANYQGWVECYQDLLMSKHSPVSTSQRDIGNLGGTFASMVTESVISLPLHYFSNLLFDWRKPLSPSQYDYLYGIERTYAYIPEPGTQLPVGPHEDRFRQMVKQFTFADLSTIYTGDEAATNATVGGYLPKWILQATGASGNVGVDLSRAPYDLATDVFEITFDEFGSGRYGYVRGSPELVGLTVPLSVLSSAAFADTAQRSLKYPRAAVNALLQGLNIRWGLDIPNYNQSNLSRVKHSFLIWPFYFLDDDVTTPKGPTIHLSDGGQSGDNLGMISLLRRSVQNIVVVAGENDWHRDEKSDGFISLSSLCSVNYYLVQHGYTMVFEADPRDPGTGPTTPFDLSQSCQWDDKHRSISIPNVTASSENPAKDTTNITPFNWRRRVWIADIVKLKHGATETLTLNHAGPDTAHTPPGLDSVKIYYLMSALDQKAWIKVVREWYQAAPDGTGRPVRKCQGVTTGQSDGLTYSCTLLEYVHDTMVSSVVGGEDGLSPEDRVIAEDSGKWVFPQNSTAFTTYSNSIYLFRAYRDLGWLYANDLLTADNRLATLLKRAPNRRPAGLDGIYRSRTIQASRP</sequence>
<keyword evidence="2" id="KW-1185">Reference proteome</keyword>
<dbReference type="AlphaFoldDB" id="A0A158D323"/>
<gene>
    <name evidence="1" type="ORF">AWB80_06216</name>
</gene>
<dbReference type="Gene3D" id="3.40.1090.10">
    <property type="entry name" value="Cytosolic phospholipase A2 catalytic domain"/>
    <property type="match status" value="1"/>
</dbReference>
<comment type="caution">
    <text evidence="1">The sequence shown here is derived from an EMBL/GenBank/DDBJ whole genome shotgun (WGS) entry which is preliminary data.</text>
</comment>
<name>A0A158D323_9BURK</name>
<dbReference type="SUPFAM" id="SSF52151">
    <property type="entry name" value="FabD/lysophospholipase-like"/>
    <property type="match status" value="1"/>
</dbReference>
<evidence type="ECO:0000313" key="2">
    <source>
        <dbReference type="Proteomes" id="UP000054911"/>
    </source>
</evidence>
<dbReference type="EMBL" id="FCOE02000030">
    <property type="protein sequence ID" value="SAK88969.1"/>
    <property type="molecule type" value="Genomic_DNA"/>
</dbReference>
<evidence type="ECO:0008006" key="3">
    <source>
        <dbReference type="Google" id="ProtNLM"/>
    </source>
</evidence>
<dbReference type="OrthoDB" id="9134980at2"/>
<dbReference type="STRING" id="1777141.AWB80_06216"/>
<dbReference type="PROSITE" id="PS51257">
    <property type="entry name" value="PROKAR_LIPOPROTEIN"/>
    <property type="match status" value="1"/>
</dbReference>
<dbReference type="InterPro" id="IPR016035">
    <property type="entry name" value="Acyl_Trfase/lysoPLipase"/>
</dbReference>
<accession>A0A158D323</accession>
<protein>
    <recommendedName>
        <fullName evidence="3">Lipoprotein</fullName>
    </recommendedName>
</protein>